<organism evidence="2 3">
    <name type="scientific">Trifolium medium</name>
    <dbReference type="NCBI Taxonomy" id="97028"/>
    <lineage>
        <taxon>Eukaryota</taxon>
        <taxon>Viridiplantae</taxon>
        <taxon>Streptophyta</taxon>
        <taxon>Embryophyta</taxon>
        <taxon>Tracheophyta</taxon>
        <taxon>Spermatophyta</taxon>
        <taxon>Magnoliopsida</taxon>
        <taxon>eudicotyledons</taxon>
        <taxon>Gunneridae</taxon>
        <taxon>Pentapetalae</taxon>
        <taxon>rosids</taxon>
        <taxon>fabids</taxon>
        <taxon>Fabales</taxon>
        <taxon>Fabaceae</taxon>
        <taxon>Papilionoideae</taxon>
        <taxon>50 kb inversion clade</taxon>
        <taxon>NPAAA clade</taxon>
        <taxon>Hologalegina</taxon>
        <taxon>IRL clade</taxon>
        <taxon>Trifolieae</taxon>
        <taxon>Trifolium</taxon>
    </lineage>
</organism>
<accession>A0A392VQY2</accession>
<comment type="caution">
    <text evidence="2">The sequence shown here is derived from an EMBL/GenBank/DDBJ whole genome shotgun (WGS) entry which is preliminary data.</text>
</comment>
<dbReference type="AlphaFoldDB" id="A0A392VQY2"/>
<feature type="non-terminal residue" evidence="2">
    <location>
        <position position="1"/>
    </location>
</feature>
<evidence type="ECO:0000256" key="1">
    <source>
        <dbReference type="SAM" id="MobiDB-lite"/>
    </source>
</evidence>
<dbReference type="Proteomes" id="UP000265520">
    <property type="component" value="Unassembled WGS sequence"/>
</dbReference>
<name>A0A392VQY2_9FABA</name>
<evidence type="ECO:0000313" key="2">
    <source>
        <dbReference type="EMBL" id="MCI89862.1"/>
    </source>
</evidence>
<evidence type="ECO:0000313" key="3">
    <source>
        <dbReference type="Proteomes" id="UP000265520"/>
    </source>
</evidence>
<reference evidence="2 3" key="1">
    <citation type="journal article" date="2018" name="Front. Plant Sci.">
        <title>Red Clover (Trifolium pratense) and Zigzag Clover (T. medium) - A Picture of Genomic Similarities and Differences.</title>
        <authorList>
            <person name="Dluhosova J."/>
            <person name="Istvanek J."/>
            <person name="Nedelnik J."/>
            <person name="Repkova J."/>
        </authorList>
    </citation>
    <scope>NUCLEOTIDE SEQUENCE [LARGE SCALE GENOMIC DNA]</scope>
    <source>
        <strain evidence="3">cv. 10/8</strain>
        <tissue evidence="2">Leaf</tissue>
    </source>
</reference>
<proteinExistence type="predicted"/>
<sequence length="67" mass="7234">GKYSPIPEALLRKMSQVFLSTANQPPDSAKNLNETAQKGVNTTNLGQNSEAIRMDICAVTNTQPSSR</sequence>
<keyword evidence="3" id="KW-1185">Reference proteome</keyword>
<dbReference type="EMBL" id="LXQA011229413">
    <property type="protein sequence ID" value="MCI89862.1"/>
    <property type="molecule type" value="Genomic_DNA"/>
</dbReference>
<feature type="region of interest" description="Disordered" evidence="1">
    <location>
        <begin position="22"/>
        <end position="47"/>
    </location>
</feature>
<protein>
    <submittedName>
        <fullName evidence="2">Uncharacterized protein</fullName>
    </submittedName>
</protein>